<dbReference type="PANTHER" id="PTHR13619">
    <property type="entry name" value="PHOSPHATIDATE CYTIDYLYLTRANSFERASE, MITOCHONDRIAL"/>
    <property type="match status" value="1"/>
</dbReference>
<keyword evidence="10 19" id="KW-0548">Nucleotidyltransferase</keyword>
<keyword evidence="15" id="KW-0472">Membrane</keyword>
<evidence type="ECO:0000256" key="10">
    <source>
        <dbReference type="ARBA" id="ARBA00022695"/>
    </source>
</evidence>
<dbReference type="GO" id="GO:0005743">
    <property type="term" value="C:mitochondrial inner membrane"/>
    <property type="evidence" value="ECO:0007669"/>
    <property type="project" value="UniProtKB-SubCell"/>
</dbReference>
<evidence type="ECO:0000256" key="9">
    <source>
        <dbReference type="ARBA" id="ARBA00022679"/>
    </source>
</evidence>
<keyword evidence="12" id="KW-0460">Magnesium</keyword>
<evidence type="ECO:0000256" key="13">
    <source>
        <dbReference type="ARBA" id="ARBA00023098"/>
    </source>
</evidence>
<evidence type="ECO:0000256" key="17">
    <source>
        <dbReference type="ARBA" id="ARBA00023264"/>
    </source>
</evidence>
<dbReference type="Proteomes" id="UP000554482">
    <property type="component" value="Unassembled WGS sequence"/>
</dbReference>
<evidence type="ECO:0000256" key="11">
    <source>
        <dbReference type="ARBA" id="ARBA00022792"/>
    </source>
</evidence>
<dbReference type="OrthoDB" id="341477at2759"/>
<evidence type="ECO:0000313" key="19">
    <source>
        <dbReference type="EMBL" id="KAF5184159.1"/>
    </source>
</evidence>
<protein>
    <recommendedName>
        <fullName evidence="7">Phosphatidate cytidylyltransferase, mitochondrial</fullName>
        <ecNumber evidence="6">2.7.7.41</ecNumber>
    </recommendedName>
    <alternativeName>
        <fullName evidence="18">CDP-diacylglycerol synthase</fullName>
    </alternativeName>
</protein>
<evidence type="ECO:0000256" key="16">
    <source>
        <dbReference type="ARBA" id="ARBA00023209"/>
    </source>
</evidence>
<comment type="cofactor">
    <cofactor evidence="1">
        <name>Mg(2+)</name>
        <dbReference type="ChEBI" id="CHEBI:18420"/>
    </cofactor>
</comment>
<evidence type="ECO:0000256" key="12">
    <source>
        <dbReference type="ARBA" id="ARBA00022842"/>
    </source>
</evidence>
<keyword evidence="9 19" id="KW-0808">Transferase</keyword>
<evidence type="ECO:0000256" key="4">
    <source>
        <dbReference type="ARBA" id="ARBA00005189"/>
    </source>
</evidence>
<dbReference type="EMBL" id="JABWDY010032461">
    <property type="protein sequence ID" value="KAF5184159.1"/>
    <property type="molecule type" value="Genomic_DNA"/>
</dbReference>
<evidence type="ECO:0000313" key="20">
    <source>
        <dbReference type="Proteomes" id="UP000554482"/>
    </source>
</evidence>
<dbReference type="GO" id="GO:0032049">
    <property type="term" value="P:cardiolipin biosynthetic process"/>
    <property type="evidence" value="ECO:0007669"/>
    <property type="project" value="InterPro"/>
</dbReference>
<keyword evidence="16" id="KW-0594">Phospholipid biosynthesis</keyword>
<keyword evidence="13" id="KW-0443">Lipid metabolism</keyword>
<evidence type="ECO:0000256" key="5">
    <source>
        <dbReference type="ARBA" id="ARBA00005458"/>
    </source>
</evidence>
<evidence type="ECO:0000256" key="3">
    <source>
        <dbReference type="ARBA" id="ARBA00005119"/>
    </source>
</evidence>
<reference evidence="19 20" key="1">
    <citation type="submission" date="2020-06" db="EMBL/GenBank/DDBJ databases">
        <title>Transcriptomic and genomic resources for Thalictrum thalictroides and T. hernandezii: Facilitating candidate gene discovery in an emerging model plant lineage.</title>
        <authorList>
            <person name="Arias T."/>
            <person name="Riano-Pachon D.M."/>
            <person name="Di Stilio V.S."/>
        </authorList>
    </citation>
    <scope>NUCLEOTIDE SEQUENCE [LARGE SCALE GENOMIC DNA]</scope>
    <source>
        <strain evidence="20">cv. WT478/WT964</strain>
        <tissue evidence="19">Leaves</tissue>
    </source>
</reference>
<proteinExistence type="inferred from homology"/>
<evidence type="ECO:0000256" key="8">
    <source>
        <dbReference type="ARBA" id="ARBA00022516"/>
    </source>
</evidence>
<organism evidence="19 20">
    <name type="scientific">Thalictrum thalictroides</name>
    <name type="common">Rue-anemone</name>
    <name type="synonym">Anemone thalictroides</name>
    <dbReference type="NCBI Taxonomy" id="46969"/>
    <lineage>
        <taxon>Eukaryota</taxon>
        <taxon>Viridiplantae</taxon>
        <taxon>Streptophyta</taxon>
        <taxon>Embryophyta</taxon>
        <taxon>Tracheophyta</taxon>
        <taxon>Spermatophyta</taxon>
        <taxon>Magnoliopsida</taxon>
        <taxon>Ranunculales</taxon>
        <taxon>Ranunculaceae</taxon>
        <taxon>Thalictroideae</taxon>
        <taxon>Thalictrum</taxon>
    </lineage>
</organism>
<keyword evidence="11" id="KW-0999">Mitochondrion inner membrane</keyword>
<comment type="subcellular location">
    <subcellularLocation>
        <location evidence="2">Mitochondrion inner membrane</location>
        <topology evidence="2">Peripheral membrane protein</topology>
        <orientation evidence="2">Matrix side</orientation>
    </subcellularLocation>
</comment>
<dbReference type="EC" id="2.7.7.41" evidence="6"/>
<dbReference type="PANTHER" id="PTHR13619:SF0">
    <property type="entry name" value="PHOSPHATIDATE CYTIDYLYLTRANSFERASE, MITOCHONDRIAL"/>
    <property type="match status" value="1"/>
</dbReference>
<gene>
    <name evidence="19" type="ORF">FRX31_026243</name>
</gene>
<sequence length="363" mass="40634">MVAAYIGWKDDRNDPVKVVTYGNGTPLPAKIIYKCLELLDEDKVSPDFLKDLPPVEFCCVYGSALLGNHDKITMVDYILGVSDPMKWHSENLKLNRDHYASWMVHLGGAKLITLVADKIGVGVHFNPFVNWNNRMIKYGVVQSHDLVQDILHWKHFYLSGRLQKPVNIHVDTLDIANLNSVNLKAATSAALLLLPPEFSEEQLYAKICGLSYMGDVRMLFAEDKNKVNKIVQGQFQLFHTMYRPILEGYAAKDVLRFQSSGGHLGNIIQNCDLPVTQSLVSALPSTFKSCIGMGEKSKSSQSGQLRHEIAIGSRKEAADFMRKVLRHKVMVSSTRQAISGLLATGGVHASRYLSNKMSKWWKS</sequence>
<dbReference type="UniPathway" id="UPA00557">
    <property type="reaction ID" value="UER00614"/>
</dbReference>
<evidence type="ECO:0000256" key="6">
    <source>
        <dbReference type="ARBA" id="ARBA00012487"/>
    </source>
</evidence>
<evidence type="ECO:0000256" key="1">
    <source>
        <dbReference type="ARBA" id="ARBA00001946"/>
    </source>
</evidence>
<dbReference type="GO" id="GO:0004605">
    <property type="term" value="F:phosphatidate cytidylyltransferase activity"/>
    <property type="evidence" value="ECO:0007669"/>
    <property type="project" value="UniProtKB-EC"/>
</dbReference>
<evidence type="ECO:0000256" key="2">
    <source>
        <dbReference type="ARBA" id="ARBA00004443"/>
    </source>
</evidence>
<comment type="pathway">
    <text evidence="4">Lipid metabolism.</text>
</comment>
<evidence type="ECO:0000256" key="15">
    <source>
        <dbReference type="ARBA" id="ARBA00023136"/>
    </source>
</evidence>
<dbReference type="Pfam" id="PF09139">
    <property type="entry name" value="Tam41_Mmp37"/>
    <property type="match status" value="1"/>
</dbReference>
<comment type="similarity">
    <text evidence="5">Belongs to the TAM41 family.</text>
</comment>
<comment type="caution">
    <text evidence="19">The sequence shown here is derived from an EMBL/GenBank/DDBJ whole genome shotgun (WGS) entry which is preliminary data.</text>
</comment>
<dbReference type="PIRSF" id="PIRSF028840">
    <property type="entry name" value="Mmp37"/>
    <property type="match status" value="1"/>
</dbReference>
<keyword evidence="14" id="KW-0496">Mitochondrion</keyword>
<name>A0A7J6VGD1_THATH</name>
<accession>A0A7J6VGD1</accession>
<evidence type="ECO:0000256" key="7">
    <source>
        <dbReference type="ARBA" id="ARBA00018337"/>
    </source>
</evidence>
<dbReference type="GO" id="GO:0016024">
    <property type="term" value="P:CDP-diacylglycerol biosynthetic process"/>
    <property type="evidence" value="ECO:0007669"/>
    <property type="project" value="UniProtKB-UniPathway"/>
</dbReference>
<keyword evidence="17" id="KW-1208">Phospholipid metabolism</keyword>
<dbReference type="AlphaFoldDB" id="A0A7J6VGD1"/>
<keyword evidence="8" id="KW-0444">Lipid biosynthesis</keyword>
<dbReference type="InterPro" id="IPR015222">
    <property type="entry name" value="Tam41"/>
</dbReference>
<keyword evidence="20" id="KW-1185">Reference proteome</keyword>
<evidence type="ECO:0000256" key="14">
    <source>
        <dbReference type="ARBA" id="ARBA00023128"/>
    </source>
</evidence>
<evidence type="ECO:0000256" key="18">
    <source>
        <dbReference type="ARBA" id="ARBA00029893"/>
    </source>
</evidence>
<comment type="pathway">
    <text evidence="3">Phospholipid metabolism; CDP-diacylglycerol biosynthesis; CDP-diacylglycerol from sn-glycerol 3-phosphate: step 3/3.</text>
</comment>